<name>A0A976M7X4_THEOR</name>
<gene>
    <name evidence="1" type="ORF">MACJ_002056</name>
</gene>
<proteinExistence type="predicted"/>
<dbReference type="AlphaFoldDB" id="A0A976M7X4"/>
<dbReference type="OrthoDB" id="366259at2759"/>
<sequence>MLELSNKTLGSLPLLKSHELADICEILALHKYRNIVLMHGISESFYWLCKMKKVKLRELSRFLKSCYILRYIPNVRYLDAFFKEIDDVRHVKTVGDHLRFLQFLVHSDLWISEKYVKMYLRLYDHCTKHMGLMSHSQLSSFSQTQVLIDDSDLDIFEFICLNFERELSSSDMPHLRMLNNSLLCSNISDLPTPFARVLKYYLNERSDSITPEFTVEGLALLSKFYYRDTECLNKMGLGISRNIHNYSNSQLASCLNHFASLSYKHKPLIIAVSRYITDSSNNDLFSKFSLIGSLSNLISKVKYNHIGSINSVSAVSSDAIAEVNKLIESDNNRMNTNTVGNSISENVISNDNNTENGSNLSNFMLKTKQTYLSTDCKPILTTDSFIQATNESELEKAQRPRRSILRRLRKSLPVLRDNKDNEAKLKFVPESTDIISVQSLSEYFSNFYSKYFNGEHPALRRLNNRRSMKQQLEKYKRGPDFKFSKALFNVYYETKHDANVNSSIRRIKYKMKYSGSRIVQPSTFYINQVKILKRCFLSPYVKLNSDNKSCRLNKKVESVVDNLVTIGSFVGNNSLMYVDNKVLLRPYHQKYKFKHKTIKEFRKIMGLSNKVDRIIKYFTDNSLWNCNPTETSIITSQQCVVEYIANVISSLSRLNYMSFYLYKSVLEVLMPRLVEVVSNNRREGSNVNISRFLNSIIRIVDSMRVTMIRDRSGIIISRLEEILCSELFVSLLTDYYFEEEGVEYGLCHKLIDHMCRISFCKYVKDLTFKNGNTPNSSLGGGDLDQNTRLGTILSTICKLICIIDEEDFVGRTYLEDKALVDLINNIVYVSWLSKLVLSKDKIFNGVIEDVSSEMSSKISGILQKYVWKIVESLDKNECDTHLVQKYMDALNRYKELIKYDVEWIGVDCEDHGIKYLKSHDEAASSVEDSYKRIMNKYKLNSNMISSEDQLLYEIKNRLIPKFGLMGAGGEIHFNKNSTFCPTLLYYYYYNAYCNF</sequence>
<reference evidence="1" key="1">
    <citation type="submission" date="2022-07" db="EMBL/GenBank/DDBJ databases">
        <title>Evaluation of T. orientalis genome assembly methods using nanopore sequencing and analysis of variation between genomes.</title>
        <authorList>
            <person name="Yam J."/>
            <person name="Micallef M.L."/>
            <person name="Liu M."/>
            <person name="Djordjevic S.P."/>
            <person name="Bogema D.R."/>
            <person name="Jenkins C."/>
        </authorList>
    </citation>
    <scope>NUCLEOTIDE SEQUENCE</scope>
    <source>
        <strain evidence="1">Fish Creek</strain>
    </source>
</reference>
<evidence type="ECO:0000313" key="2">
    <source>
        <dbReference type="Proteomes" id="UP000244803"/>
    </source>
</evidence>
<dbReference type="Proteomes" id="UP000244803">
    <property type="component" value="Chromosome 3"/>
</dbReference>
<evidence type="ECO:0000313" key="1">
    <source>
        <dbReference type="EMBL" id="UKJ88810.2"/>
    </source>
</evidence>
<organism evidence="1 2">
    <name type="scientific">Theileria orientalis</name>
    <dbReference type="NCBI Taxonomy" id="68886"/>
    <lineage>
        <taxon>Eukaryota</taxon>
        <taxon>Sar</taxon>
        <taxon>Alveolata</taxon>
        <taxon>Apicomplexa</taxon>
        <taxon>Aconoidasida</taxon>
        <taxon>Piroplasmida</taxon>
        <taxon>Theileriidae</taxon>
        <taxon>Theileria</taxon>
    </lineage>
</organism>
<dbReference type="EMBL" id="CP056066">
    <property type="protein sequence ID" value="UKJ88810.2"/>
    <property type="molecule type" value="Genomic_DNA"/>
</dbReference>
<accession>A0A976M7X4</accession>
<protein>
    <submittedName>
        <fullName evidence="1">Uncharacterized protein</fullName>
    </submittedName>
</protein>